<reference evidence="1" key="1">
    <citation type="submission" date="2021-02" db="EMBL/GenBank/DDBJ databases">
        <authorList>
            <consortium name="DOE Joint Genome Institute"/>
            <person name="Ahrendt S."/>
            <person name="Looney B.P."/>
            <person name="Miyauchi S."/>
            <person name="Morin E."/>
            <person name="Drula E."/>
            <person name="Courty P.E."/>
            <person name="Chicoki N."/>
            <person name="Fauchery L."/>
            <person name="Kohler A."/>
            <person name="Kuo A."/>
            <person name="Labutti K."/>
            <person name="Pangilinan J."/>
            <person name="Lipzen A."/>
            <person name="Riley R."/>
            <person name="Andreopoulos W."/>
            <person name="He G."/>
            <person name="Johnson J."/>
            <person name="Barry K.W."/>
            <person name="Grigoriev I.V."/>
            <person name="Nagy L."/>
            <person name="Hibbett D."/>
            <person name="Henrissat B."/>
            <person name="Matheny P.B."/>
            <person name="Labbe J."/>
            <person name="Martin F."/>
        </authorList>
    </citation>
    <scope>NUCLEOTIDE SEQUENCE</scope>
    <source>
        <strain evidence="1">FP105234-sp</strain>
    </source>
</reference>
<name>A0ACB8R5M1_9AGAM</name>
<organism evidence="1 2">
    <name type="scientific">Auriscalpium vulgare</name>
    <dbReference type="NCBI Taxonomy" id="40419"/>
    <lineage>
        <taxon>Eukaryota</taxon>
        <taxon>Fungi</taxon>
        <taxon>Dikarya</taxon>
        <taxon>Basidiomycota</taxon>
        <taxon>Agaricomycotina</taxon>
        <taxon>Agaricomycetes</taxon>
        <taxon>Russulales</taxon>
        <taxon>Auriscalpiaceae</taxon>
        <taxon>Auriscalpium</taxon>
    </lineage>
</organism>
<gene>
    <name evidence="1" type="ORF">FA95DRAFT_1577660</name>
</gene>
<proteinExistence type="predicted"/>
<comment type="caution">
    <text evidence="1">The sequence shown here is derived from an EMBL/GenBank/DDBJ whole genome shotgun (WGS) entry which is preliminary data.</text>
</comment>
<protein>
    <submittedName>
        <fullName evidence="1">Uncharacterized protein</fullName>
    </submittedName>
</protein>
<evidence type="ECO:0000313" key="1">
    <source>
        <dbReference type="EMBL" id="KAI0039328.1"/>
    </source>
</evidence>
<dbReference type="Proteomes" id="UP000814033">
    <property type="component" value="Unassembled WGS sequence"/>
</dbReference>
<evidence type="ECO:0000313" key="2">
    <source>
        <dbReference type="Proteomes" id="UP000814033"/>
    </source>
</evidence>
<keyword evidence="2" id="KW-1185">Reference proteome</keyword>
<sequence>MVVDFLWLKNVNPKFNGSKHFRVQSYRIYEVEETARIRESRHRQLICGAVPHIHESPRWEAALNRETQRGHIPHRDPRSVGVFTGSGFSAKEDASNRTWRHLNVRGAAHQRSSGLTQLGGRILKCILRPKSEINMEEYRDMRMLTAVQQRSFWRIRTFLSSPDIATLARFTSFAHAVCAQVASRKYLRVEQAEVIDRLVDRSSDEVDGECWHTECGLTGQAGTSGVGGKTDEGGKSEIEDEGTYVARFALSSFFSPTSYPWVGYTMKQPDTPPPSGGREEVPLGACSFCRYGLYGDGHVDSLGDSMNHKEGWEVGHQGRTRTRQRGAAPSNGSAPPPRTNNKKFGAIICVCSRVILNVLANAVVERLRYLCAHRLCFLLEKLTATPVAKGQGIAGGSSWRCIKVILPLRFNQRLQFLLPVECLYQIQQSKNKTTYHANYWLTPTIRMYVPIRLSGFGSNIKPLVQERSPEVERRVVRLMLAVGREPIPEELKLLRTRPHFLVRLQGHLGRCGFAVFARHEQLGCWLSGLEWGQEKTTQEDHVAWVARDGGSRTVIKGSSHAPRPSGAFDLLSPTSLASPSSPSLHPLHPLKMSQVLPSGPYVTGAILAIAPSIAPAKNVSSRRPFQFYVVARGSSTGLFDDWLIASPLVTGFPGAQFRGCHSWEEAMAAYHTAMEALPTPPIEHPLSLVHHFADPENGSEGSAIDDQDQPSEPLTLQPPPYGPTPSITPAAQPAPAPSTSVAQPAPLTSVAQPALSTSVTQPALTPSVAQPVPSNSAAVASARSSHNASSNEADASATTAGSLRIPRPQPGTYREEDLDELEEQMRQLNVDDMLDFLSGRRVPGSSAASDEQPIVMTVSLARNPNPGQGEGAFRILVRTNLSVGSPQTMDVGMLNESAQDAAAVLPPVAVEDADNDNDGDGGYSTAPHSPIQFASGSLPSDVSNISLVSTPSASLSLSSVTTSSVAHAAAGPGDTRETSALDAAINAPRILVRGSPAWRGGAPTATRPRAPTGAQAFPSSGQRTPQASTSHASSSSARPSAASDNKWFAVARGHVQGVFRGPLTNIIPFIVDFPGAFFAAFSTRAAAVDWFIEHEV</sequence>
<dbReference type="EMBL" id="MU276319">
    <property type="protein sequence ID" value="KAI0039328.1"/>
    <property type="molecule type" value="Genomic_DNA"/>
</dbReference>
<reference evidence="1" key="2">
    <citation type="journal article" date="2022" name="New Phytol.">
        <title>Evolutionary transition to the ectomycorrhizal habit in the genomes of a hyperdiverse lineage of mushroom-forming fungi.</title>
        <authorList>
            <person name="Looney B."/>
            <person name="Miyauchi S."/>
            <person name="Morin E."/>
            <person name="Drula E."/>
            <person name="Courty P.E."/>
            <person name="Kohler A."/>
            <person name="Kuo A."/>
            <person name="LaButti K."/>
            <person name="Pangilinan J."/>
            <person name="Lipzen A."/>
            <person name="Riley R."/>
            <person name="Andreopoulos W."/>
            <person name="He G."/>
            <person name="Johnson J."/>
            <person name="Nolan M."/>
            <person name="Tritt A."/>
            <person name="Barry K.W."/>
            <person name="Grigoriev I.V."/>
            <person name="Nagy L.G."/>
            <person name="Hibbett D."/>
            <person name="Henrissat B."/>
            <person name="Matheny P.B."/>
            <person name="Labbe J."/>
            <person name="Martin F.M."/>
        </authorList>
    </citation>
    <scope>NUCLEOTIDE SEQUENCE</scope>
    <source>
        <strain evidence="1">FP105234-sp</strain>
    </source>
</reference>
<accession>A0ACB8R5M1</accession>